<dbReference type="RefSeq" id="WP_244747075.1">
    <property type="nucleotide sequence ID" value="NZ_CP095071.1"/>
</dbReference>
<dbReference type="InterPro" id="IPR046348">
    <property type="entry name" value="SIS_dom_sf"/>
</dbReference>
<comment type="catalytic activity">
    <reaction evidence="3">
        <text>N-acetyl-D-muramate 6-phosphate + H2O = N-acetyl-D-glucosamine 6-phosphate + (R)-lactate</text>
        <dbReference type="Rhea" id="RHEA:26410"/>
        <dbReference type="ChEBI" id="CHEBI:15377"/>
        <dbReference type="ChEBI" id="CHEBI:16004"/>
        <dbReference type="ChEBI" id="CHEBI:57513"/>
        <dbReference type="ChEBI" id="CHEBI:58722"/>
        <dbReference type="EC" id="4.2.1.126"/>
    </reaction>
</comment>
<dbReference type="SUPFAM" id="SSF53697">
    <property type="entry name" value="SIS domain"/>
    <property type="match status" value="1"/>
</dbReference>
<dbReference type="NCBIfam" id="NF009222">
    <property type="entry name" value="PRK12570.1"/>
    <property type="match status" value="1"/>
</dbReference>
<keyword evidence="2 3" id="KW-0119">Carbohydrate metabolism</keyword>
<evidence type="ECO:0000313" key="6">
    <source>
        <dbReference type="Proteomes" id="UP000831537"/>
    </source>
</evidence>
<evidence type="ECO:0000256" key="3">
    <source>
        <dbReference type="HAMAP-Rule" id="MF_00068"/>
    </source>
</evidence>
<dbReference type="Pfam" id="PF22645">
    <property type="entry name" value="GKRP_SIS_N"/>
    <property type="match status" value="1"/>
</dbReference>
<evidence type="ECO:0000256" key="1">
    <source>
        <dbReference type="ARBA" id="ARBA00023239"/>
    </source>
</evidence>
<dbReference type="NCBIfam" id="NF003915">
    <property type="entry name" value="PRK05441.1"/>
    <property type="match status" value="1"/>
</dbReference>
<dbReference type="PANTHER" id="PTHR10088">
    <property type="entry name" value="GLUCOKINASE REGULATORY PROTEIN"/>
    <property type="match status" value="1"/>
</dbReference>
<proteinExistence type="inferred from homology"/>
<dbReference type="Gene3D" id="1.10.8.1080">
    <property type="match status" value="1"/>
</dbReference>
<comment type="miscellaneous">
    <text evidence="3">A lyase-type mechanism (elimination/hydration) is suggested for the cleavage of the lactyl ether bond of MurNAc 6-phosphate, with the formation of an alpha,beta-unsaturated aldehyde intermediate with (E)-stereochemistry, followed by the syn addition of water to give product.</text>
</comment>
<feature type="domain" description="SIS" evidence="4">
    <location>
        <begin position="53"/>
        <end position="216"/>
    </location>
</feature>
<protein>
    <recommendedName>
        <fullName evidence="3">N-acetylmuramic acid 6-phosphate etherase</fullName>
        <shortName evidence="3">MurNAc-6-P etherase</shortName>
        <ecNumber evidence="3">4.2.1.126</ecNumber>
    </recommendedName>
    <alternativeName>
        <fullName evidence="3">N-acetylmuramic acid 6-phosphate hydrolase</fullName>
    </alternativeName>
    <alternativeName>
        <fullName evidence="3">N-acetylmuramic acid 6-phosphate lyase</fullName>
    </alternativeName>
</protein>
<feature type="active site" evidence="3">
    <location>
        <position position="112"/>
    </location>
</feature>
<dbReference type="Proteomes" id="UP000831537">
    <property type="component" value="Chromosome"/>
</dbReference>
<accession>A0ABY4GQR9</accession>
<dbReference type="PROSITE" id="PS51464">
    <property type="entry name" value="SIS"/>
    <property type="match status" value="1"/>
</dbReference>
<evidence type="ECO:0000313" key="5">
    <source>
        <dbReference type="EMBL" id="UOQ86712.1"/>
    </source>
</evidence>
<comment type="pathway">
    <text evidence="3">Amino-sugar metabolism; N-acetylmuramate degradation.</text>
</comment>
<comment type="subunit">
    <text evidence="3">Homodimer.</text>
</comment>
<evidence type="ECO:0000256" key="2">
    <source>
        <dbReference type="ARBA" id="ARBA00023277"/>
    </source>
</evidence>
<dbReference type="InterPro" id="IPR001347">
    <property type="entry name" value="SIS_dom"/>
</dbReference>
<organism evidence="5 6">
    <name type="scientific">Gracilibacillus salinarum</name>
    <dbReference type="NCBI Taxonomy" id="2932255"/>
    <lineage>
        <taxon>Bacteria</taxon>
        <taxon>Bacillati</taxon>
        <taxon>Bacillota</taxon>
        <taxon>Bacilli</taxon>
        <taxon>Bacillales</taxon>
        <taxon>Bacillaceae</taxon>
        <taxon>Gracilibacillus</taxon>
    </lineage>
</organism>
<evidence type="ECO:0000259" key="4">
    <source>
        <dbReference type="PROSITE" id="PS51464"/>
    </source>
</evidence>
<keyword evidence="6" id="KW-1185">Reference proteome</keyword>
<name>A0ABY4GQR9_9BACI</name>
<dbReference type="CDD" id="cd05007">
    <property type="entry name" value="SIS_Etherase"/>
    <property type="match status" value="1"/>
</dbReference>
<dbReference type="Gene3D" id="3.40.50.10490">
    <property type="entry name" value="Glucose-6-phosphate isomerase like protein, domain 1"/>
    <property type="match status" value="1"/>
</dbReference>
<dbReference type="InterPro" id="IPR005488">
    <property type="entry name" value="Etherase_MurQ"/>
</dbReference>
<dbReference type="NCBIfam" id="TIGR00274">
    <property type="entry name" value="N-acetylmuramic acid 6-phosphate etherase"/>
    <property type="match status" value="1"/>
</dbReference>
<dbReference type="HAMAP" id="MF_00068">
    <property type="entry name" value="MurQ"/>
    <property type="match status" value="1"/>
</dbReference>
<dbReference type="InterPro" id="IPR040190">
    <property type="entry name" value="MURQ/GCKR"/>
</dbReference>
<keyword evidence="1 3" id="KW-0456">Lyase</keyword>
<comment type="similarity">
    <text evidence="3">Belongs to the GCKR-like family. MurNAc-6-P etherase subfamily.</text>
</comment>
<feature type="active site" description="Proton donor" evidence="3">
    <location>
        <position position="81"/>
    </location>
</feature>
<dbReference type="EC" id="4.2.1.126" evidence="3"/>
<comment type="function">
    <text evidence="3">Specifically catalyzes the cleavage of the D-lactyl ether substituent of MurNAc 6-phosphate, producing GlcNAc 6-phosphate and D-lactate.</text>
</comment>
<gene>
    <name evidence="3 5" type="primary">murQ</name>
    <name evidence="5" type="ORF">MUN87_07440</name>
</gene>
<reference evidence="5 6" key="1">
    <citation type="submission" date="2022-04" db="EMBL/GenBank/DDBJ databases">
        <title>Gracilibacillus sp. isolated from saltern.</title>
        <authorList>
            <person name="Won M."/>
            <person name="Lee C.-M."/>
            <person name="Woen H.-Y."/>
            <person name="Kwon S.-W."/>
        </authorList>
    </citation>
    <scope>NUCLEOTIDE SEQUENCE [LARGE SCALE GENOMIC DNA]</scope>
    <source>
        <strain evidence="5 6">SSPM10-3</strain>
    </source>
</reference>
<dbReference type="PANTHER" id="PTHR10088:SF4">
    <property type="entry name" value="GLUCOKINASE REGULATORY PROTEIN"/>
    <property type="match status" value="1"/>
</dbReference>
<dbReference type="GO" id="GO:0016829">
    <property type="term" value="F:lyase activity"/>
    <property type="evidence" value="ECO:0007669"/>
    <property type="project" value="UniProtKB-KW"/>
</dbReference>
<sequence length="302" mass="33052">MAERITEQKNQQSVHIDEMEALDIVKLMHQEDLMIHKGIEQALNQVADAVDLIVEKWHKGGRVFVAGAGTSGRIGVLDAVELGPTFSVDPDRWIALVAGGKQAMWEPLEQHEDSETDLINSLEHYNFNSKDVVIGISASGSTPYSVSALTYARHIGASTISISCNHETISSEISDIAIELVVGPEIIRGSTRLKAGTAQKMVINRISTAVMVRLGKVYQNEMVDMQLVNKKLVKRAEAMLADLTMLPENEVQQLMAETNQDIKLSLLIAKTGCSLEEAKNALSQTSGHVKQAILLLSEQNNN</sequence>
<dbReference type="EMBL" id="CP095071">
    <property type="protein sequence ID" value="UOQ86712.1"/>
    <property type="molecule type" value="Genomic_DNA"/>
</dbReference>